<proteinExistence type="predicted"/>
<dbReference type="EMBL" id="VXLC01000006">
    <property type="protein sequence ID" value="KAA8887412.1"/>
    <property type="molecule type" value="Genomic_DNA"/>
</dbReference>
<gene>
    <name evidence="1" type="ORF">F3087_17085</name>
</gene>
<keyword evidence="2" id="KW-1185">Reference proteome</keyword>
<sequence>MRVEVVIESDHRFTITDNLVNEMGKLDAKGLPSSRWTLSALLAVSARTWIEIRTADRQWLQEFSATTTIMSRCDQESTERIGTRITCELDRDYFPATTVLPAAEDLLNAWDDRAVVIDLRG</sequence>
<dbReference type="OrthoDB" id="3295928at2"/>
<accession>A0A5N0EDB0</accession>
<name>A0A5N0EDB0_9NOCA</name>
<dbReference type="AlphaFoldDB" id="A0A5N0EDB0"/>
<dbReference type="RefSeq" id="WP_150402988.1">
    <property type="nucleotide sequence ID" value="NZ_VXLC01000006.1"/>
</dbReference>
<evidence type="ECO:0000313" key="2">
    <source>
        <dbReference type="Proteomes" id="UP000323876"/>
    </source>
</evidence>
<protein>
    <submittedName>
        <fullName evidence="1">Uncharacterized protein</fullName>
    </submittedName>
</protein>
<reference evidence="1 2" key="1">
    <citation type="submission" date="2019-09" db="EMBL/GenBank/DDBJ databases">
        <authorList>
            <person name="Wang X."/>
        </authorList>
    </citation>
    <scope>NUCLEOTIDE SEQUENCE [LARGE SCALE GENOMIC DNA]</scope>
    <source>
        <strain evidence="1 2">CICC 11023</strain>
    </source>
</reference>
<dbReference type="Proteomes" id="UP000323876">
    <property type="component" value="Unassembled WGS sequence"/>
</dbReference>
<comment type="caution">
    <text evidence="1">The sequence shown here is derived from an EMBL/GenBank/DDBJ whole genome shotgun (WGS) entry which is preliminary data.</text>
</comment>
<organism evidence="1 2">
    <name type="scientific">Nocardia colli</name>
    <dbReference type="NCBI Taxonomy" id="2545717"/>
    <lineage>
        <taxon>Bacteria</taxon>
        <taxon>Bacillati</taxon>
        <taxon>Actinomycetota</taxon>
        <taxon>Actinomycetes</taxon>
        <taxon>Mycobacteriales</taxon>
        <taxon>Nocardiaceae</taxon>
        <taxon>Nocardia</taxon>
    </lineage>
</organism>
<dbReference type="InterPro" id="IPR036890">
    <property type="entry name" value="HATPase_C_sf"/>
</dbReference>
<evidence type="ECO:0000313" key="1">
    <source>
        <dbReference type="EMBL" id="KAA8887412.1"/>
    </source>
</evidence>
<dbReference type="Gene3D" id="3.30.565.10">
    <property type="entry name" value="Histidine kinase-like ATPase, C-terminal domain"/>
    <property type="match status" value="1"/>
</dbReference>